<feature type="compositionally biased region" description="Basic and acidic residues" evidence="1">
    <location>
        <begin position="257"/>
        <end position="268"/>
    </location>
</feature>
<evidence type="ECO:0000313" key="2">
    <source>
        <dbReference type="EMBL" id="KEQ62078.1"/>
    </source>
</evidence>
<keyword evidence="3" id="KW-1185">Reference proteome</keyword>
<protein>
    <submittedName>
        <fullName evidence="2">Uncharacterized protein</fullName>
    </submittedName>
</protein>
<evidence type="ECO:0000313" key="3">
    <source>
        <dbReference type="Proteomes" id="UP000030672"/>
    </source>
</evidence>
<reference evidence="2 3" key="1">
    <citation type="journal article" date="2014" name="BMC Genomics">
        <title>Genome sequencing of four Aureobasidium pullulans varieties: biotechnological potential, stress tolerance, and description of new species.</title>
        <authorList>
            <person name="Gostin Ar C."/>
            <person name="Ohm R.A."/>
            <person name="Kogej T."/>
            <person name="Sonjak S."/>
            <person name="Turk M."/>
            <person name="Zajc J."/>
            <person name="Zalar P."/>
            <person name="Grube M."/>
            <person name="Sun H."/>
            <person name="Han J."/>
            <person name="Sharma A."/>
            <person name="Chiniquy J."/>
            <person name="Ngan C.Y."/>
            <person name="Lipzen A."/>
            <person name="Barry K."/>
            <person name="Grigoriev I.V."/>
            <person name="Gunde-Cimerman N."/>
        </authorList>
    </citation>
    <scope>NUCLEOTIDE SEQUENCE [LARGE SCALE GENOMIC DNA]</scope>
    <source>
        <strain evidence="2 3">CBS 110374</strain>
    </source>
</reference>
<dbReference type="RefSeq" id="XP_040879101.1">
    <property type="nucleotide sequence ID" value="XM_041028202.1"/>
</dbReference>
<dbReference type="GeneID" id="63921575"/>
<feature type="region of interest" description="Disordered" evidence="1">
    <location>
        <begin position="29"/>
        <end position="73"/>
    </location>
</feature>
<dbReference type="EMBL" id="KL584835">
    <property type="protein sequence ID" value="KEQ62078.1"/>
    <property type="molecule type" value="Genomic_DNA"/>
</dbReference>
<dbReference type="AlphaFoldDB" id="A0A074VNI8"/>
<gene>
    <name evidence="2" type="ORF">M437DRAFT_84990</name>
</gene>
<feature type="region of interest" description="Disordered" evidence="1">
    <location>
        <begin position="257"/>
        <end position="302"/>
    </location>
</feature>
<proteinExistence type="predicted"/>
<dbReference type="HOGENOM" id="CLU_415029_0_0_1"/>
<accession>A0A074VNI8</accession>
<feature type="compositionally biased region" description="Polar residues" evidence="1">
    <location>
        <begin position="276"/>
        <end position="287"/>
    </location>
</feature>
<dbReference type="Proteomes" id="UP000030672">
    <property type="component" value="Unassembled WGS sequence"/>
</dbReference>
<organism evidence="2 3">
    <name type="scientific">Aureobasidium melanogenum (strain CBS 110374)</name>
    <name type="common">Aureobasidium pullulans var. melanogenum</name>
    <dbReference type="NCBI Taxonomy" id="1043003"/>
    <lineage>
        <taxon>Eukaryota</taxon>
        <taxon>Fungi</taxon>
        <taxon>Dikarya</taxon>
        <taxon>Ascomycota</taxon>
        <taxon>Pezizomycotina</taxon>
        <taxon>Dothideomycetes</taxon>
        <taxon>Dothideomycetidae</taxon>
        <taxon>Dothideales</taxon>
        <taxon>Saccotheciaceae</taxon>
        <taxon>Aureobasidium</taxon>
    </lineage>
</organism>
<name>A0A074VNI8_AURM1</name>
<sequence>MDNIDYSSFKRVQEEPAMLKWLAEHELAAEKAAAEASKAPAPKRSREVEAESAGQVAKKAKSANAEPKEARTTNAAVVRLQDAEKAARRAMEDASSEQTREVAAKAFDRAHQQLLDAEHPPPPVELQGIVGEACNAWAGRRNEARSDYNRMRRLWFADVARWTPQQWVRTATSYRLHHSYAHNGVETAYWSLMVNFASCSQRDDLTGGKFNLDLAGVALLRWEEEEREFRPEEELRIVQARKANRLYSAFVSSETKVSEDEGRVEHAVKPPAQPRVPTQPQASTQPEVTAPPSPAAQPVSAAKARPYDVLDPRYKYSTHTPVVKKLYRTGTCLTKVSSPAMFQAHRVFCKFILRRLIRRMNTGNREKSNVKTVPLTYPQMRIIGGKCQTRHWAPRPGAYLHAREITAVARSRHEAKAIFGDPQARTISRGKIDRLAAIVRYSRAKKRTIAEEAKRVRALAKGLLLAFPELTFPDPEDNVLIAGERTQSSMTPSLWYNEEKEIEVHSEGFVFQEFDNPRALDGLVSTHAIAEAFTGHITGHLQICKQLNLNPSFILIGVDAMGSNWDRMVAYIRDTVQSLGHHFDIFIRVKAKSINLCPRVNKYGRYGVVRSEDLLIYDTADRHNLSPNVTAALKEWKLSLSYLWGRNILQKNVQTISTTRN</sequence>
<evidence type="ECO:0000256" key="1">
    <source>
        <dbReference type="SAM" id="MobiDB-lite"/>
    </source>
</evidence>